<organism evidence="1 2">
    <name type="scientific">Immersiella caudata</name>
    <dbReference type="NCBI Taxonomy" id="314043"/>
    <lineage>
        <taxon>Eukaryota</taxon>
        <taxon>Fungi</taxon>
        <taxon>Dikarya</taxon>
        <taxon>Ascomycota</taxon>
        <taxon>Pezizomycotina</taxon>
        <taxon>Sordariomycetes</taxon>
        <taxon>Sordariomycetidae</taxon>
        <taxon>Sordariales</taxon>
        <taxon>Lasiosphaeriaceae</taxon>
        <taxon>Immersiella</taxon>
    </lineage>
</organism>
<gene>
    <name evidence="1" type="ORF">B0T14DRAFT_129604</name>
</gene>
<proteinExistence type="predicted"/>
<accession>A0AA40C6C2</accession>
<dbReference type="EMBL" id="JAULSU010000002">
    <property type="protein sequence ID" value="KAK0627171.1"/>
    <property type="molecule type" value="Genomic_DNA"/>
</dbReference>
<dbReference type="AlphaFoldDB" id="A0AA40C6C2"/>
<reference evidence="1" key="1">
    <citation type="submission" date="2023-06" db="EMBL/GenBank/DDBJ databases">
        <title>Genome-scale phylogeny and comparative genomics of the fungal order Sordariales.</title>
        <authorList>
            <consortium name="Lawrence Berkeley National Laboratory"/>
            <person name="Hensen N."/>
            <person name="Bonometti L."/>
            <person name="Westerberg I."/>
            <person name="Brannstrom I.O."/>
            <person name="Guillou S."/>
            <person name="Cros-Aarteil S."/>
            <person name="Calhoun S."/>
            <person name="Haridas S."/>
            <person name="Kuo A."/>
            <person name="Mondo S."/>
            <person name="Pangilinan J."/>
            <person name="Riley R."/>
            <person name="Labutti K."/>
            <person name="Andreopoulos B."/>
            <person name="Lipzen A."/>
            <person name="Chen C."/>
            <person name="Yanf M."/>
            <person name="Daum C."/>
            <person name="Ng V."/>
            <person name="Clum A."/>
            <person name="Steindorff A."/>
            <person name="Ohm R."/>
            <person name="Martin F."/>
            <person name="Silar P."/>
            <person name="Natvig D."/>
            <person name="Lalanne C."/>
            <person name="Gautier V."/>
            <person name="Ament-Velasquez S.L."/>
            <person name="Kruys A."/>
            <person name="Hutchinson M.I."/>
            <person name="Powell A.J."/>
            <person name="Barry K."/>
            <person name="Miller A.N."/>
            <person name="Grigoriev I.V."/>
            <person name="Debuchy R."/>
            <person name="Gladieux P."/>
            <person name="Thoren M.H."/>
            <person name="Johannesson H."/>
        </authorList>
    </citation>
    <scope>NUCLEOTIDE SEQUENCE</scope>
    <source>
        <strain evidence="1">CBS 606.72</strain>
    </source>
</reference>
<name>A0AA40C6C2_9PEZI</name>
<protein>
    <submittedName>
        <fullName evidence="1">Uncharacterized protein</fullName>
    </submittedName>
</protein>
<keyword evidence="2" id="KW-1185">Reference proteome</keyword>
<evidence type="ECO:0000313" key="1">
    <source>
        <dbReference type="EMBL" id="KAK0627171.1"/>
    </source>
</evidence>
<comment type="caution">
    <text evidence="1">The sequence shown here is derived from an EMBL/GenBank/DDBJ whole genome shotgun (WGS) entry which is preliminary data.</text>
</comment>
<sequence length="163" mass="17826">MASGWHDGLGRTAVVPLVRRMAIALWCFSPGWTGEEGIWGWRSREPRRVSLVARHCTCCKKLRQLPVESTETYISLLPAHFTLVASVHGSGKHLSRRASPERGSPTGAWDPGGSGLLIALSFFGSGCDLKRALPPPPPFQTPDPRYNLSVCYISGIPAFCLRL</sequence>
<evidence type="ECO:0000313" key="2">
    <source>
        <dbReference type="Proteomes" id="UP001175000"/>
    </source>
</evidence>
<dbReference type="Proteomes" id="UP001175000">
    <property type="component" value="Unassembled WGS sequence"/>
</dbReference>